<organism evidence="1 2">
    <name type="scientific">Leptospira kirschneri str. H1</name>
    <dbReference type="NCBI Taxonomy" id="1049966"/>
    <lineage>
        <taxon>Bacteria</taxon>
        <taxon>Pseudomonadati</taxon>
        <taxon>Spirochaetota</taxon>
        <taxon>Spirochaetia</taxon>
        <taxon>Leptospirales</taxon>
        <taxon>Leptospiraceae</taxon>
        <taxon>Leptospira</taxon>
    </lineage>
</organism>
<proteinExistence type="predicted"/>
<accession>A0A0E2B6K9</accession>
<name>A0A0E2B6K9_9LEPT</name>
<sequence>MKKALLIIFLIITILNCDLDKFNPYGIDDNEEENFRNIILFLALQPSLTYEKTQLVFTKNINTSYSPILRNASLAGGSFRISPNFSHILSLNTSTGIISGTPTLSQTKSVYIVDFINQETQIQSNPFNIFVEESEGSGICNTTGIFSGCDSKRPFSCSDAIRPAKCYFKVSDCRNDVYCY</sequence>
<reference evidence="1 2" key="1">
    <citation type="submission" date="2012-10" db="EMBL/GenBank/DDBJ databases">
        <authorList>
            <person name="Harkins D.M."/>
            <person name="Durkin A.S."/>
            <person name="Brinkac L.M."/>
            <person name="Selengut J.D."/>
            <person name="Sanka R."/>
            <person name="DePew J."/>
            <person name="Purushe J."/>
            <person name="Peacock S.J."/>
            <person name="Thaipadungpanit J."/>
            <person name="Wuthiekanun V.W."/>
            <person name="Day N.P."/>
            <person name="Vinetz J.M."/>
            <person name="Sutton G.G."/>
            <person name="Nelson W.C."/>
            <person name="Fouts D.E."/>
        </authorList>
    </citation>
    <scope>NUCLEOTIDE SEQUENCE [LARGE SCALE GENOMIC DNA]</scope>
    <source>
        <strain evidence="1 2">H1</strain>
    </source>
</reference>
<evidence type="ECO:0000313" key="2">
    <source>
        <dbReference type="Proteomes" id="UP000006253"/>
    </source>
</evidence>
<dbReference type="Proteomes" id="UP000006253">
    <property type="component" value="Unassembled WGS sequence"/>
</dbReference>
<comment type="caution">
    <text evidence="1">The sequence shown here is derived from an EMBL/GenBank/DDBJ whole genome shotgun (WGS) entry which is preliminary data.</text>
</comment>
<dbReference type="EMBL" id="AHMY02000022">
    <property type="protein sequence ID" value="EKO16820.1"/>
    <property type="molecule type" value="Genomic_DNA"/>
</dbReference>
<gene>
    <name evidence="1" type="ORF">LEP1GSC081_2576</name>
</gene>
<protein>
    <submittedName>
        <fullName evidence="1">Uncharacterized protein</fullName>
    </submittedName>
</protein>
<evidence type="ECO:0000313" key="1">
    <source>
        <dbReference type="EMBL" id="EKO16820.1"/>
    </source>
</evidence>
<dbReference type="AlphaFoldDB" id="A0A0E2B6K9"/>
<dbReference type="RefSeq" id="WP_004764767.1">
    <property type="nucleotide sequence ID" value="NZ_AHMY02000022.1"/>
</dbReference>